<evidence type="ECO:0000313" key="2">
    <source>
        <dbReference type="Proteomes" id="UP000640335"/>
    </source>
</evidence>
<proteinExistence type="predicted"/>
<accession>A0ABR8Q895</accession>
<sequence>MLFSLFLVSCKSEAKDAKPVIYLYPTKEEVVDVKLDYKGKLTFTYPEYKDGWTVTAKEDGTLINLDDNREYSYLFWEGISNLDYNISEGFVIKKEDTKDFLQEKLEYMGLTPREYNEFIVYWLPILEENDYNLIYFAGEEYDDYAKLDITPKPDSILRVMMVYKPLDKPIEIKEQELKQFERKGFSVIEWGGTKIN</sequence>
<name>A0ABR8Q895_9CLOT</name>
<organism evidence="1 2">
    <name type="scientific">Clostridium gallinarum</name>
    <dbReference type="NCBI Taxonomy" id="2762246"/>
    <lineage>
        <taxon>Bacteria</taxon>
        <taxon>Bacillati</taxon>
        <taxon>Bacillota</taxon>
        <taxon>Clostridia</taxon>
        <taxon>Eubacteriales</taxon>
        <taxon>Clostridiaceae</taxon>
        <taxon>Clostridium</taxon>
    </lineage>
</organism>
<evidence type="ECO:0000313" key="1">
    <source>
        <dbReference type="EMBL" id="MBD7916619.1"/>
    </source>
</evidence>
<evidence type="ECO:0008006" key="3">
    <source>
        <dbReference type="Google" id="ProtNLM"/>
    </source>
</evidence>
<protein>
    <recommendedName>
        <fullName evidence="3">Lipoprotein</fullName>
    </recommendedName>
</protein>
<gene>
    <name evidence="1" type="ORF">H9660_15935</name>
</gene>
<comment type="caution">
    <text evidence="1">The sequence shown here is derived from an EMBL/GenBank/DDBJ whole genome shotgun (WGS) entry which is preliminary data.</text>
</comment>
<keyword evidence="2" id="KW-1185">Reference proteome</keyword>
<dbReference type="Proteomes" id="UP000640335">
    <property type="component" value="Unassembled WGS sequence"/>
</dbReference>
<dbReference type="EMBL" id="JACSQZ010000112">
    <property type="protein sequence ID" value="MBD7916619.1"/>
    <property type="molecule type" value="Genomic_DNA"/>
</dbReference>
<reference evidence="1 2" key="1">
    <citation type="submission" date="2020-08" db="EMBL/GenBank/DDBJ databases">
        <title>A Genomic Blueprint of the Chicken Gut Microbiome.</title>
        <authorList>
            <person name="Gilroy R."/>
            <person name="Ravi A."/>
            <person name="Getino M."/>
            <person name="Pursley I."/>
            <person name="Horton D.L."/>
            <person name="Alikhan N.-F."/>
            <person name="Baker D."/>
            <person name="Gharbi K."/>
            <person name="Hall N."/>
            <person name="Watson M."/>
            <person name="Adriaenssens E.M."/>
            <person name="Foster-Nyarko E."/>
            <person name="Jarju S."/>
            <person name="Secka A."/>
            <person name="Antonio M."/>
            <person name="Oren A."/>
            <person name="Chaudhuri R."/>
            <person name="La Ragione R.M."/>
            <person name="Hildebrand F."/>
            <person name="Pallen M.J."/>
        </authorList>
    </citation>
    <scope>NUCLEOTIDE SEQUENCE [LARGE SCALE GENOMIC DNA]</scope>
    <source>
        <strain evidence="1 2">Sa3CUN1</strain>
    </source>
</reference>